<evidence type="ECO:0000313" key="11">
    <source>
        <dbReference type="EMBL" id="MCM2386798.1"/>
    </source>
</evidence>
<evidence type="ECO:0000256" key="9">
    <source>
        <dbReference type="SAM" id="MobiDB-lite"/>
    </source>
</evidence>
<dbReference type="InterPro" id="IPR050138">
    <property type="entry name" value="DHOase/Allantoinase_Hydrolase"/>
</dbReference>
<evidence type="ECO:0000256" key="3">
    <source>
        <dbReference type="ARBA" id="ARBA00010368"/>
    </source>
</evidence>
<dbReference type="EMBL" id="JAMQAW010000001">
    <property type="protein sequence ID" value="MCM2386798.1"/>
    <property type="molecule type" value="Genomic_DNA"/>
</dbReference>
<accession>A0ABT0UH43</accession>
<dbReference type="Gene3D" id="3.20.20.140">
    <property type="entry name" value="Metal-dependent hydrolases"/>
    <property type="match status" value="1"/>
</dbReference>
<organism evidence="11 12">
    <name type="scientific">Streptomyces albipurpureus</name>
    <dbReference type="NCBI Taxonomy" id="2897419"/>
    <lineage>
        <taxon>Bacteria</taxon>
        <taxon>Bacillati</taxon>
        <taxon>Actinomycetota</taxon>
        <taxon>Actinomycetes</taxon>
        <taxon>Kitasatosporales</taxon>
        <taxon>Streptomycetaceae</taxon>
        <taxon>Streptomyces</taxon>
    </lineage>
</organism>
<evidence type="ECO:0000256" key="1">
    <source>
        <dbReference type="ARBA" id="ARBA00001947"/>
    </source>
</evidence>
<name>A0ABT0UH43_9ACTN</name>
<dbReference type="InterPro" id="IPR006680">
    <property type="entry name" value="Amidohydro-rel"/>
</dbReference>
<reference evidence="11" key="1">
    <citation type="submission" date="2022-06" db="EMBL/GenBank/DDBJ databases">
        <title>Genome public.</title>
        <authorList>
            <person name="Sun Q."/>
        </authorList>
    </citation>
    <scope>NUCLEOTIDE SEQUENCE</scope>
    <source>
        <strain evidence="11">CWNU-1</strain>
    </source>
</reference>
<dbReference type="GO" id="GO:0004038">
    <property type="term" value="F:allantoinase activity"/>
    <property type="evidence" value="ECO:0007669"/>
    <property type="project" value="UniProtKB-EC"/>
</dbReference>
<keyword evidence="7 11" id="KW-0378">Hydrolase</keyword>
<comment type="similarity">
    <text evidence="3">Belongs to the metallo-dependent hydrolases superfamily. Allantoinase family.</text>
</comment>
<feature type="domain" description="Amidohydrolase-related" evidence="10">
    <location>
        <begin position="98"/>
        <end position="477"/>
    </location>
</feature>
<dbReference type="RefSeq" id="WP_250917164.1">
    <property type="nucleotide sequence ID" value="NZ_JAMQAW010000001.1"/>
</dbReference>
<dbReference type="SUPFAM" id="SSF51338">
    <property type="entry name" value="Composite domain of metallo-dependent hydrolases"/>
    <property type="match status" value="1"/>
</dbReference>
<evidence type="ECO:0000256" key="7">
    <source>
        <dbReference type="ARBA" id="ARBA00022801"/>
    </source>
</evidence>
<evidence type="ECO:0000256" key="8">
    <source>
        <dbReference type="ARBA" id="ARBA00022833"/>
    </source>
</evidence>
<dbReference type="EC" id="3.5.2.5" evidence="5"/>
<comment type="caution">
    <text evidence="11">The sequence shown here is derived from an EMBL/GenBank/DDBJ whole genome shotgun (WGS) entry which is preliminary data.</text>
</comment>
<dbReference type="Gene3D" id="2.30.40.10">
    <property type="entry name" value="Urease, subunit C, domain 1"/>
    <property type="match status" value="1"/>
</dbReference>
<dbReference type="Proteomes" id="UP001431429">
    <property type="component" value="Unassembled WGS sequence"/>
</dbReference>
<comment type="pathway">
    <text evidence="2">Nitrogen metabolism; (S)-allantoin degradation; allantoate from (S)-allantoin: step 1/1.</text>
</comment>
<dbReference type="NCBIfam" id="TIGR03178">
    <property type="entry name" value="allantoinase"/>
    <property type="match status" value="1"/>
</dbReference>
<feature type="region of interest" description="Disordered" evidence="9">
    <location>
        <begin position="1"/>
        <end position="43"/>
    </location>
</feature>
<dbReference type="SUPFAM" id="SSF51556">
    <property type="entry name" value="Metallo-dependent hydrolases"/>
    <property type="match status" value="1"/>
</dbReference>
<evidence type="ECO:0000256" key="2">
    <source>
        <dbReference type="ARBA" id="ARBA00004968"/>
    </source>
</evidence>
<dbReference type="InterPro" id="IPR011059">
    <property type="entry name" value="Metal-dep_hydrolase_composite"/>
</dbReference>
<dbReference type="InterPro" id="IPR017593">
    <property type="entry name" value="Allantoinase"/>
</dbReference>
<comment type="cofactor">
    <cofactor evidence="1">
        <name>Zn(2+)</name>
        <dbReference type="ChEBI" id="CHEBI:29105"/>
    </cofactor>
</comment>
<dbReference type="PANTHER" id="PTHR43668:SF2">
    <property type="entry name" value="ALLANTOINASE"/>
    <property type="match status" value="1"/>
</dbReference>
<keyword evidence="6" id="KW-0479">Metal-binding</keyword>
<proteinExistence type="inferred from homology"/>
<evidence type="ECO:0000256" key="4">
    <source>
        <dbReference type="ARBA" id="ARBA00011881"/>
    </source>
</evidence>
<evidence type="ECO:0000256" key="5">
    <source>
        <dbReference type="ARBA" id="ARBA00012863"/>
    </source>
</evidence>
<evidence type="ECO:0000313" key="12">
    <source>
        <dbReference type="Proteomes" id="UP001431429"/>
    </source>
</evidence>
<gene>
    <name evidence="11" type="primary">allB</name>
    <name evidence="11" type="ORF">NBG84_00470</name>
</gene>
<protein>
    <recommendedName>
        <fullName evidence="5">allantoinase</fullName>
        <ecNumber evidence="5">3.5.2.5</ecNumber>
    </recommendedName>
</protein>
<dbReference type="InterPro" id="IPR032466">
    <property type="entry name" value="Metal_Hydrolase"/>
</dbReference>
<comment type="subunit">
    <text evidence="4">Homotetramer.</text>
</comment>
<dbReference type="PANTHER" id="PTHR43668">
    <property type="entry name" value="ALLANTOINASE"/>
    <property type="match status" value="1"/>
</dbReference>
<evidence type="ECO:0000259" key="10">
    <source>
        <dbReference type="Pfam" id="PF01979"/>
    </source>
</evidence>
<sequence>MNRNRGIDESAGQRARPYAARSVSRPEPGAGPHAPGRRPKAPAATDHVDLAVTGATVVTPEGPRTGTLLVDDGRVHAIVPPATRFSAAETIDATGLHLIAGVIDLHVHFDVPGISLEADFHTGTRSAAAGGVTFVVEHPFSDPPTTTADRYRAKVEQAAAGAVVDFGLWGALTKPSLDEMAGQHGLGAPGFKAFMPENDMDFPPATEADLLTGMTTAARLGARVLVHAEDRDALALGEATLRAGGRTDFAALLEARPPATEITAVRQVLRLARQTGCAVHLVHLSTPEAIDLVTEARAGGLDATCEVTAHHLLLNAAELPELGGFGVCAPPLRDAHHVEQLWDRVRAGRVHAVVSDHCPYGRAEKLAASDDVFGCPFGIQSVQEYVPLVISEALRRGMRLTDIVPLMTSGPARLVGAVGSKGAISAGMDADFALLDLDAPWVVSAQKQQHAEEQWSPYDGRTSTVKVVRTVVRGRTVAIEGDIVAPKGSGRFLPLAGPAATASAAPDEEAACQI</sequence>
<keyword evidence="8" id="KW-0862">Zinc</keyword>
<keyword evidence="12" id="KW-1185">Reference proteome</keyword>
<evidence type="ECO:0000256" key="6">
    <source>
        <dbReference type="ARBA" id="ARBA00022723"/>
    </source>
</evidence>
<dbReference type="Pfam" id="PF01979">
    <property type="entry name" value="Amidohydro_1"/>
    <property type="match status" value="1"/>
</dbReference>
<feature type="compositionally biased region" description="Low complexity" evidence="9">
    <location>
        <begin position="25"/>
        <end position="34"/>
    </location>
</feature>